<keyword evidence="2" id="KW-1185">Reference proteome</keyword>
<comment type="caution">
    <text evidence="1">The sequence shown here is derived from an EMBL/GenBank/DDBJ whole genome shotgun (WGS) entry which is preliminary data.</text>
</comment>
<evidence type="ECO:0000313" key="1">
    <source>
        <dbReference type="EMBL" id="KAF7842210.1"/>
    </source>
</evidence>
<protein>
    <submittedName>
        <fullName evidence="1">Uncharacterized protein</fullName>
    </submittedName>
</protein>
<accession>A0A834XD23</accession>
<dbReference type="AlphaFoldDB" id="A0A834XD23"/>
<proteinExistence type="predicted"/>
<reference evidence="1" key="1">
    <citation type="submission" date="2020-09" db="EMBL/GenBank/DDBJ databases">
        <title>Genome-Enabled Discovery of Anthraquinone Biosynthesis in Senna tora.</title>
        <authorList>
            <person name="Kang S.-H."/>
            <person name="Pandey R.P."/>
            <person name="Lee C.-M."/>
            <person name="Sim J.-S."/>
            <person name="Jeong J.-T."/>
            <person name="Choi B.-S."/>
            <person name="Jung M."/>
            <person name="Ginzburg D."/>
            <person name="Zhao K."/>
            <person name="Won S.Y."/>
            <person name="Oh T.-J."/>
            <person name="Yu Y."/>
            <person name="Kim N.-H."/>
            <person name="Lee O.R."/>
            <person name="Lee T.-H."/>
            <person name="Bashyal P."/>
            <person name="Kim T.-S."/>
            <person name="Lee W.-H."/>
            <person name="Kawkins C."/>
            <person name="Kim C.-K."/>
            <person name="Kim J.S."/>
            <person name="Ahn B.O."/>
            <person name="Rhee S.Y."/>
            <person name="Sohng J.K."/>
        </authorList>
    </citation>
    <scope>NUCLEOTIDE SEQUENCE</scope>
    <source>
        <tissue evidence="1">Leaf</tissue>
    </source>
</reference>
<sequence length="73" mass="8022">MARDLCILNVVVEGDSLVVMNNLILELTPRSLMGRNDGELASVDDEVEYDDKIFPPHDLVANGSGVALNPRRE</sequence>
<organism evidence="1 2">
    <name type="scientific">Senna tora</name>
    <dbReference type="NCBI Taxonomy" id="362788"/>
    <lineage>
        <taxon>Eukaryota</taxon>
        <taxon>Viridiplantae</taxon>
        <taxon>Streptophyta</taxon>
        <taxon>Embryophyta</taxon>
        <taxon>Tracheophyta</taxon>
        <taxon>Spermatophyta</taxon>
        <taxon>Magnoliopsida</taxon>
        <taxon>eudicotyledons</taxon>
        <taxon>Gunneridae</taxon>
        <taxon>Pentapetalae</taxon>
        <taxon>rosids</taxon>
        <taxon>fabids</taxon>
        <taxon>Fabales</taxon>
        <taxon>Fabaceae</taxon>
        <taxon>Caesalpinioideae</taxon>
        <taxon>Cassia clade</taxon>
        <taxon>Senna</taxon>
    </lineage>
</organism>
<name>A0A834XD23_9FABA</name>
<evidence type="ECO:0000313" key="2">
    <source>
        <dbReference type="Proteomes" id="UP000634136"/>
    </source>
</evidence>
<dbReference type="EMBL" id="JAAIUW010000002">
    <property type="protein sequence ID" value="KAF7842210.1"/>
    <property type="molecule type" value="Genomic_DNA"/>
</dbReference>
<dbReference type="Proteomes" id="UP000634136">
    <property type="component" value="Unassembled WGS sequence"/>
</dbReference>
<gene>
    <name evidence="1" type="ORF">G2W53_004508</name>
</gene>